<evidence type="ECO:0000256" key="8">
    <source>
        <dbReference type="SAM" id="MobiDB-lite"/>
    </source>
</evidence>
<evidence type="ECO:0000256" key="2">
    <source>
        <dbReference type="ARBA" id="ARBA00022617"/>
    </source>
</evidence>
<sequence>MKKALLTLVCGLWLAAPALAAIDTHEFDTQAERDRYRKLTEELRCPKCQNQNIADSDAPISLDLREETYRLMTEEGLSDDQIVEFLVERYGDFVRYKPPVDKRTLVLWYGPFTLLGLGMLMLALIIVRRRKGGDSDAAGQQLSGDEQQRLNELLNQTRESADK</sequence>
<feature type="region of interest" description="Disordered" evidence="8">
    <location>
        <begin position="135"/>
        <end position="163"/>
    </location>
</feature>
<evidence type="ECO:0000256" key="4">
    <source>
        <dbReference type="ARBA" id="ARBA00022729"/>
    </source>
</evidence>
<dbReference type="OrthoDB" id="9804975at2"/>
<comment type="function">
    <text evidence="7">Possible subunit of a heme lyase.</text>
</comment>
<keyword evidence="7" id="KW-0472">Membrane</keyword>
<feature type="signal peptide" evidence="7">
    <location>
        <begin position="1"/>
        <end position="20"/>
    </location>
</feature>
<evidence type="ECO:0000256" key="7">
    <source>
        <dbReference type="RuleBase" id="RU364112"/>
    </source>
</evidence>
<protein>
    <recommendedName>
        <fullName evidence="7">Cytochrome c-type biogenesis protein</fullName>
    </recommendedName>
</protein>
<evidence type="ECO:0000256" key="3">
    <source>
        <dbReference type="ARBA" id="ARBA00022723"/>
    </source>
</evidence>
<dbReference type="AlphaFoldDB" id="A0A4R6U3V4"/>
<keyword evidence="11" id="KW-1185">Reference proteome</keyword>
<dbReference type="RefSeq" id="WP_101496823.1">
    <property type="nucleotide sequence ID" value="NZ_LNJZ01000007.1"/>
</dbReference>
<dbReference type="EMBL" id="SNYK01000001">
    <property type="protein sequence ID" value="TDQ40122.1"/>
    <property type="molecule type" value="Genomic_DNA"/>
</dbReference>
<proteinExistence type="inferred from homology"/>
<evidence type="ECO:0000256" key="6">
    <source>
        <dbReference type="ARBA" id="ARBA00023004"/>
    </source>
</evidence>
<feature type="compositionally biased region" description="Polar residues" evidence="8">
    <location>
        <begin position="153"/>
        <end position="163"/>
    </location>
</feature>
<keyword evidence="3 7" id="KW-0479">Metal-binding</keyword>
<keyword evidence="5" id="KW-0201">Cytochrome c-type biogenesis</keyword>
<dbReference type="InterPro" id="IPR005616">
    <property type="entry name" value="CcmH/CycL/Ccl2/NrfF_N"/>
</dbReference>
<keyword evidence="7" id="KW-1133">Transmembrane helix</keyword>
<dbReference type="Proteomes" id="UP000294575">
    <property type="component" value="Unassembled WGS sequence"/>
</dbReference>
<keyword evidence="6 7" id="KW-0408">Iron</keyword>
<dbReference type="CDD" id="cd16378">
    <property type="entry name" value="CcmH_N"/>
    <property type="match status" value="1"/>
</dbReference>
<keyword evidence="4 7" id="KW-0732">Signal</keyword>
<dbReference type="GO" id="GO:0046872">
    <property type="term" value="F:metal ion binding"/>
    <property type="evidence" value="ECO:0007669"/>
    <property type="project" value="UniProtKB-KW"/>
</dbReference>
<feature type="chain" id="PRO_5021042314" description="Cytochrome c-type biogenesis protein" evidence="7">
    <location>
        <begin position="21"/>
        <end position="163"/>
    </location>
</feature>
<comment type="caution">
    <text evidence="10">The sequence shown here is derived from an EMBL/GenBank/DDBJ whole genome shotgun (WGS) entry which is preliminary data.</text>
</comment>
<name>A0A4R6U3V4_9GAMM</name>
<feature type="domain" description="CcmH/CycL/Ccl2/NrfF N-terminal" evidence="9">
    <location>
        <begin position="9"/>
        <end position="154"/>
    </location>
</feature>
<dbReference type="PANTHER" id="PTHR47870">
    <property type="entry name" value="CYTOCHROME C-TYPE BIOGENESIS PROTEIN CCMH"/>
    <property type="match status" value="1"/>
</dbReference>
<evidence type="ECO:0000313" key="10">
    <source>
        <dbReference type="EMBL" id="TDQ40122.1"/>
    </source>
</evidence>
<dbReference type="InterPro" id="IPR038297">
    <property type="entry name" value="CcmH/CycL/NrfF/Ccl2_sf"/>
</dbReference>
<evidence type="ECO:0000256" key="5">
    <source>
        <dbReference type="ARBA" id="ARBA00022748"/>
    </source>
</evidence>
<dbReference type="Pfam" id="PF03918">
    <property type="entry name" value="CcmH"/>
    <property type="match status" value="1"/>
</dbReference>
<dbReference type="InterPro" id="IPR051263">
    <property type="entry name" value="C-type_cytochrome_biogenesis"/>
</dbReference>
<dbReference type="GO" id="GO:0005886">
    <property type="term" value="C:plasma membrane"/>
    <property type="evidence" value="ECO:0007669"/>
    <property type="project" value="TreeGrafter"/>
</dbReference>
<dbReference type="PANTHER" id="PTHR47870:SF1">
    <property type="entry name" value="CYTOCHROME C-TYPE BIOGENESIS PROTEIN CCMH"/>
    <property type="match status" value="1"/>
</dbReference>
<comment type="similarity">
    <text evidence="1 7">Belongs to the CcmH/CycL/Ccl2/NrfF family.</text>
</comment>
<feature type="transmembrane region" description="Helical" evidence="7">
    <location>
        <begin position="106"/>
        <end position="127"/>
    </location>
</feature>
<dbReference type="GO" id="GO:0017004">
    <property type="term" value="P:cytochrome complex assembly"/>
    <property type="evidence" value="ECO:0007669"/>
    <property type="project" value="UniProtKB-KW"/>
</dbReference>
<keyword evidence="7" id="KW-0812">Transmembrane</keyword>
<organism evidence="10 11">
    <name type="scientific">Thiopseudomonas denitrificans</name>
    <dbReference type="NCBI Taxonomy" id="1501432"/>
    <lineage>
        <taxon>Bacteria</taxon>
        <taxon>Pseudomonadati</taxon>
        <taxon>Pseudomonadota</taxon>
        <taxon>Gammaproteobacteria</taxon>
        <taxon>Pseudomonadales</taxon>
        <taxon>Pseudomonadaceae</taxon>
        <taxon>Thiopseudomonas</taxon>
    </lineage>
</organism>
<evidence type="ECO:0000256" key="1">
    <source>
        <dbReference type="ARBA" id="ARBA00010342"/>
    </source>
</evidence>
<reference evidence="10 11" key="1">
    <citation type="submission" date="2019-03" db="EMBL/GenBank/DDBJ databases">
        <title>Genomic Encyclopedia of Type Strains, Phase IV (KMG-IV): sequencing the most valuable type-strain genomes for metagenomic binning, comparative biology and taxonomic classification.</title>
        <authorList>
            <person name="Goeker M."/>
        </authorList>
    </citation>
    <scope>NUCLEOTIDE SEQUENCE [LARGE SCALE GENOMIC DNA]</scope>
    <source>
        <strain evidence="10 11">DSM 28679</strain>
    </source>
</reference>
<keyword evidence="2 7" id="KW-0349">Heme</keyword>
<accession>A0A4R6U3V4</accession>
<dbReference type="FunFam" id="1.10.8.640:FF:000001">
    <property type="entry name" value="Cytochrome c-type biogenesis protein"/>
    <property type="match status" value="1"/>
</dbReference>
<gene>
    <name evidence="10" type="ORF">DFQ45_101257</name>
</gene>
<evidence type="ECO:0000259" key="9">
    <source>
        <dbReference type="Pfam" id="PF03918"/>
    </source>
</evidence>
<evidence type="ECO:0000313" key="11">
    <source>
        <dbReference type="Proteomes" id="UP000294575"/>
    </source>
</evidence>
<dbReference type="Gene3D" id="1.10.8.640">
    <property type="entry name" value="Cytochrome C biogenesis protein"/>
    <property type="match status" value="1"/>
</dbReference>